<proteinExistence type="predicted"/>
<evidence type="ECO:0008006" key="3">
    <source>
        <dbReference type="Google" id="ProtNLM"/>
    </source>
</evidence>
<organism evidence="1 2">
    <name type="scientific">Streptomyces coffeae</name>
    <dbReference type="NCBI Taxonomy" id="621382"/>
    <lineage>
        <taxon>Bacteria</taxon>
        <taxon>Bacillati</taxon>
        <taxon>Actinomycetota</taxon>
        <taxon>Actinomycetes</taxon>
        <taxon>Kitasatosporales</taxon>
        <taxon>Streptomycetaceae</taxon>
        <taxon>Streptomyces</taxon>
    </lineage>
</organism>
<evidence type="ECO:0000313" key="2">
    <source>
        <dbReference type="Proteomes" id="UP000634229"/>
    </source>
</evidence>
<comment type="caution">
    <text evidence="1">The sequence shown here is derived from an EMBL/GenBank/DDBJ whole genome shotgun (WGS) entry which is preliminary data.</text>
</comment>
<gene>
    <name evidence="1" type="ORF">JK363_20085</name>
</gene>
<dbReference type="EMBL" id="JAERRF010000010">
    <property type="protein sequence ID" value="MBL1098923.1"/>
    <property type="molecule type" value="Genomic_DNA"/>
</dbReference>
<dbReference type="Proteomes" id="UP000634229">
    <property type="component" value="Unassembled WGS sequence"/>
</dbReference>
<dbReference type="RefSeq" id="WP_201876307.1">
    <property type="nucleotide sequence ID" value="NZ_JAERRF010000010.1"/>
</dbReference>
<sequence>MIDFGHDTGKAQAAVTAARRRKLPVPAEIDATAAMWQVVMDAAHKRVPDRPGRDDVPATAEELAALIEERARRHREAESLRYVSSDFKEPVSRRYNTLVREQAPKWIAGLQPTFLALTKTLTVQAKKLPGHLDVRTLDWRDPAVSGPWERAESAAIQLDQLVADRQIMARAVGQDLGRDAELWAVAKLAKDPEDADVFGHKLRDQVGPALREWRDLRHQPTSRWLCIARSPHLELSLATPGEVEQRQATMGRWHDAVQVIMTSGLSRQQAQQAVEQALRA</sequence>
<name>A0ABS1NFZ3_9ACTN</name>
<accession>A0ABS1NFZ3</accession>
<protein>
    <recommendedName>
        <fullName evidence="3">CHAD domain-containing protein</fullName>
    </recommendedName>
</protein>
<evidence type="ECO:0000313" key="1">
    <source>
        <dbReference type="EMBL" id="MBL1098923.1"/>
    </source>
</evidence>
<reference evidence="1 2" key="1">
    <citation type="submission" date="2021-01" db="EMBL/GenBank/DDBJ databases">
        <title>WGS of actinomycetes isolated from Thailand.</title>
        <authorList>
            <person name="Thawai C."/>
        </authorList>
    </citation>
    <scope>NUCLEOTIDE SEQUENCE [LARGE SCALE GENOMIC DNA]</scope>
    <source>
        <strain evidence="1 2">CA1R205</strain>
    </source>
</reference>
<keyword evidence="2" id="KW-1185">Reference proteome</keyword>